<evidence type="ECO:0000313" key="2">
    <source>
        <dbReference type="EMBL" id="RQO89661.1"/>
    </source>
</evidence>
<sequence>MILKLVAKLRMRKPMVQKGKNIVSRSSSSSGSAPDTSALRRSARETSSKKSMAPSPSSTRKSERLENRTPTTPAVMRKSGRVEKQSMLSPLRMSKRGHCSNSNKRKLIWKVFVRRRRTRRLSHLKDIAAISELVLLRTLMGVVTAVRGR</sequence>
<evidence type="ECO:0000256" key="1">
    <source>
        <dbReference type="SAM" id="MobiDB-lite"/>
    </source>
</evidence>
<accession>A0A3N7FT07</accession>
<reference evidence="2 3" key="1">
    <citation type="journal article" date="2006" name="Science">
        <title>The genome of black cottonwood, Populus trichocarpa (Torr. &amp; Gray).</title>
        <authorList>
            <person name="Tuskan G.A."/>
            <person name="Difazio S."/>
            <person name="Jansson S."/>
            <person name="Bohlmann J."/>
            <person name="Grigoriev I."/>
            <person name="Hellsten U."/>
            <person name="Putnam N."/>
            <person name="Ralph S."/>
            <person name="Rombauts S."/>
            <person name="Salamov A."/>
            <person name="Schein J."/>
            <person name="Sterck L."/>
            <person name="Aerts A."/>
            <person name="Bhalerao R.R."/>
            <person name="Bhalerao R.P."/>
            <person name="Blaudez D."/>
            <person name="Boerjan W."/>
            <person name="Brun A."/>
            <person name="Brunner A."/>
            <person name="Busov V."/>
            <person name="Campbell M."/>
            <person name="Carlson J."/>
            <person name="Chalot M."/>
            <person name="Chapman J."/>
            <person name="Chen G.L."/>
            <person name="Cooper D."/>
            <person name="Coutinho P.M."/>
            <person name="Couturier J."/>
            <person name="Covert S."/>
            <person name="Cronk Q."/>
            <person name="Cunningham R."/>
            <person name="Davis J."/>
            <person name="Degroeve S."/>
            <person name="Dejardin A."/>
            <person name="Depamphilis C."/>
            <person name="Detter J."/>
            <person name="Dirks B."/>
            <person name="Dubchak I."/>
            <person name="Duplessis S."/>
            <person name="Ehlting J."/>
            <person name="Ellis B."/>
            <person name="Gendler K."/>
            <person name="Goodstein D."/>
            <person name="Gribskov M."/>
            <person name="Grimwood J."/>
            <person name="Groover A."/>
            <person name="Gunter L."/>
            <person name="Hamberger B."/>
            <person name="Heinze B."/>
            <person name="Helariutta Y."/>
            <person name="Henrissat B."/>
            <person name="Holligan D."/>
            <person name="Holt R."/>
            <person name="Huang W."/>
            <person name="Islam-Faridi N."/>
            <person name="Jones S."/>
            <person name="Jones-Rhoades M."/>
            <person name="Jorgensen R."/>
            <person name="Joshi C."/>
            <person name="Kangasjarvi J."/>
            <person name="Karlsson J."/>
            <person name="Kelleher C."/>
            <person name="Kirkpatrick R."/>
            <person name="Kirst M."/>
            <person name="Kohler A."/>
            <person name="Kalluri U."/>
            <person name="Larimer F."/>
            <person name="Leebens-Mack J."/>
            <person name="Leple J.C."/>
            <person name="Locascio P."/>
            <person name="Lou Y."/>
            <person name="Lucas S."/>
            <person name="Martin F."/>
            <person name="Montanini B."/>
            <person name="Napoli C."/>
            <person name="Nelson D.R."/>
            <person name="Nelson C."/>
            <person name="Nieminen K."/>
            <person name="Nilsson O."/>
            <person name="Pereda V."/>
            <person name="Peter G."/>
            <person name="Philippe R."/>
            <person name="Pilate G."/>
            <person name="Poliakov A."/>
            <person name="Razumovskaya J."/>
            <person name="Richardson P."/>
            <person name="Rinaldi C."/>
            <person name="Ritland K."/>
            <person name="Rouze P."/>
            <person name="Ryaboy D."/>
            <person name="Schmutz J."/>
            <person name="Schrader J."/>
            <person name="Segerman B."/>
            <person name="Shin H."/>
            <person name="Siddiqui A."/>
            <person name="Sterky F."/>
            <person name="Terry A."/>
            <person name="Tsai C.J."/>
            <person name="Uberbacher E."/>
            <person name="Unneberg P."/>
            <person name="Vahala J."/>
            <person name="Wall K."/>
            <person name="Wessler S."/>
            <person name="Yang G."/>
            <person name="Yin T."/>
            <person name="Douglas C."/>
            <person name="Marra M."/>
            <person name="Sandberg G."/>
            <person name="Van de Peer Y."/>
            <person name="Rokhsar D."/>
        </authorList>
    </citation>
    <scope>NUCLEOTIDE SEQUENCE [LARGE SCALE GENOMIC DNA]</scope>
    <source>
        <strain evidence="3">cv. Nisqually</strain>
    </source>
</reference>
<evidence type="ECO:0000313" key="3">
    <source>
        <dbReference type="Proteomes" id="UP000006729"/>
    </source>
</evidence>
<keyword evidence="3" id="KW-1185">Reference proteome</keyword>
<protein>
    <submittedName>
        <fullName evidence="2">Uncharacterized protein</fullName>
    </submittedName>
</protein>
<dbReference type="Proteomes" id="UP000006729">
    <property type="component" value="Chromosome 4"/>
</dbReference>
<feature type="region of interest" description="Disordered" evidence="1">
    <location>
        <begin position="11"/>
        <end position="99"/>
    </location>
</feature>
<proteinExistence type="predicted"/>
<dbReference type="EMBL" id="CM009293">
    <property type="protein sequence ID" value="RQO89661.1"/>
    <property type="molecule type" value="Genomic_DNA"/>
</dbReference>
<dbReference type="STRING" id="3694.A0A3N7FT07"/>
<name>A0A3N7FT07_POPTR</name>
<gene>
    <name evidence="2" type="ORF">POPTR_004G212750</name>
</gene>
<organism evidence="2 3">
    <name type="scientific">Populus trichocarpa</name>
    <name type="common">Western balsam poplar</name>
    <name type="synonym">Populus balsamifera subsp. trichocarpa</name>
    <dbReference type="NCBI Taxonomy" id="3694"/>
    <lineage>
        <taxon>Eukaryota</taxon>
        <taxon>Viridiplantae</taxon>
        <taxon>Streptophyta</taxon>
        <taxon>Embryophyta</taxon>
        <taxon>Tracheophyta</taxon>
        <taxon>Spermatophyta</taxon>
        <taxon>Magnoliopsida</taxon>
        <taxon>eudicotyledons</taxon>
        <taxon>Gunneridae</taxon>
        <taxon>Pentapetalae</taxon>
        <taxon>rosids</taxon>
        <taxon>fabids</taxon>
        <taxon>Malpighiales</taxon>
        <taxon>Salicaceae</taxon>
        <taxon>Saliceae</taxon>
        <taxon>Populus</taxon>
    </lineage>
</organism>
<feature type="compositionally biased region" description="Low complexity" evidence="1">
    <location>
        <begin position="49"/>
        <end position="58"/>
    </location>
</feature>
<dbReference type="AlphaFoldDB" id="A0A3N7FT07"/>
<dbReference type="InParanoid" id="A0A3N7FT07"/>